<dbReference type="GO" id="GO:0004198">
    <property type="term" value="F:calcium-dependent cysteine-type endopeptidase activity"/>
    <property type="evidence" value="ECO:0007669"/>
    <property type="project" value="InterPro"/>
</dbReference>
<feature type="transmembrane region" description="Helical" evidence="8">
    <location>
        <begin position="574"/>
        <end position="598"/>
    </location>
</feature>
<feature type="transmembrane region" description="Helical" evidence="8">
    <location>
        <begin position="1099"/>
        <end position="1118"/>
    </location>
</feature>
<evidence type="ECO:0000256" key="8">
    <source>
        <dbReference type="SAM" id="Phobius"/>
    </source>
</evidence>
<dbReference type="PANTHER" id="PTHR10183">
    <property type="entry name" value="CALPAIN"/>
    <property type="match status" value="1"/>
</dbReference>
<feature type="transmembrane region" description="Helical" evidence="8">
    <location>
        <begin position="1023"/>
        <end position="1045"/>
    </location>
</feature>
<feature type="transmembrane region" description="Helical" evidence="8">
    <location>
        <begin position="508"/>
        <end position="525"/>
    </location>
</feature>
<dbReference type="SMART" id="SM00720">
    <property type="entry name" value="calpain_III"/>
    <property type="match status" value="1"/>
</dbReference>
<name>A0A7S2RGT4_9STRA</name>
<dbReference type="EMBL" id="HBHK01005523">
    <property type="protein sequence ID" value="CAD9670697.1"/>
    <property type="molecule type" value="Transcribed_RNA"/>
</dbReference>
<evidence type="ECO:0000259" key="9">
    <source>
        <dbReference type="PROSITE" id="PS50203"/>
    </source>
</evidence>
<feature type="transmembrane region" description="Helical" evidence="8">
    <location>
        <begin position="546"/>
        <end position="568"/>
    </location>
</feature>
<evidence type="ECO:0000256" key="1">
    <source>
        <dbReference type="ARBA" id="ARBA00007623"/>
    </source>
</evidence>
<proteinExistence type="inferred from homology"/>
<feature type="transmembrane region" description="Helical" evidence="8">
    <location>
        <begin position="120"/>
        <end position="137"/>
    </location>
</feature>
<feature type="compositionally biased region" description="Polar residues" evidence="7">
    <location>
        <begin position="1305"/>
        <end position="1314"/>
    </location>
</feature>
<feature type="compositionally biased region" description="Polar residues" evidence="7">
    <location>
        <begin position="442"/>
        <end position="452"/>
    </location>
</feature>
<protein>
    <recommendedName>
        <fullName evidence="9">Calpain catalytic domain-containing protein</fullName>
    </recommendedName>
</protein>
<dbReference type="EMBL" id="HBHK01005524">
    <property type="protein sequence ID" value="CAD9670700.1"/>
    <property type="molecule type" value="Transcribed_RNA"/>
</dbReference>
<feature type="region of interest" description="Disordered" evidence="7">
    <location>
        <begin position="1340"/>
        <end position="1370"/>
    </location>
</feature>
<feature type="compositionally biased region" description="Polar residues" evidence="7">
    <location>
        <begin position="1351"/>
        <end position="1361"/>
    </location>
</feature>
<gene>
    <name evidence="10" type="ORF">QSP1433_LOCUS3269</name>
    <name evidence="11" type="ORF">QSP1433_LOCUS3270</name>
</gene>
<feature type="transmembrane region" description="Helical" evidence="8">
    <location>
        <begin position="868"/>
        <end position="890"/>
    </location>
</feature>
<dbReference type="PROSITE" id="PS00139">
    <property type="entry name" value="THIOL_PROTEASE_CYS"/>
    <property type="match status" value="1"/>
</dbReference>
<keyword evidence="8" id="KW-0812">Transmembrane</keyword>
<feature type="compositionally biased region" description="Acidic residues" evidence="7">
    <location>
        <begin position="335"/>
        <end position="349"/>
    </location>
</feature>
<reference evidence="10" key="1">
    <citation type="submission" date="2021-01" db="EMBL/GenBank/DDBJ databases">
        <authorList>
            <person name="Corre E."/>
            <person name="Pelletier E."/>
            <person name="Niang G."/>
            <person name="Scheremetjew M."/>
            <person name="Finn R."/>
            <person name="Kale V."/>
            <person name="Holt S."/>
            <person name="Cochrane G."/>
            <person name="Meng A."/>
            <person name="Brown T."/>
            <person name="Cohen L."/>
        </authorList>
    </citation>
    <scope>NUCLEOTIDE SEQUENCE</scope>
    <source>
        <strain evidence="10">NY070348D</strain>
    </source>
</reference>
<feature type="transmembrane region" description="Helical" evidence="8">
    <location>
        <begin position="896"/>
        <end position="917"/>
    </location>
</feature>
<feature type="transmembrane region" description="Helical" evidence="8">
    <location>
        <begin position="1160"/>
        <end position="1182"/>
    </location>
</feature>
<dbReference type="GO" id="GO:0006508">
    <property type="term" value="P:proteolysis"/>
    <property type="evidence" value="ECO:0007669"/>
    <property type="project" value="UniProtKB-KW"/>
</dbReference>
<dbReference type="InterPro" id="IPR022683">
    <property type="entry name" value="Calpain_III"/>
</dbReference>
<organism evidence="10">
    <name type="scientific">Mucochytrium quahogii</name>
    <dbReference type="NCBI Taxonomy" id="96639"/>
    <lineage>
        <taxon>Eukaryota</taxon>
        <taxon>Sar</taxon>
        <taxon>Stramenopiles</taxon>
        <taxon>Bigyra</taxon>
        <taxon>Labyrinthulomycetes</taxon>
        <taxon>Thraustochytrida</taxon>
        <taxon>Thraustochytriidae</taxon>
        <taxon>Mucochytrium</taxon>
    </lineage>
</organism>
<feature type="transmembrane region" description="Helical" evidence="8">
    <location>
        <begin position="994"/>
        <end position="1017"/>
    </location>
</feature>
<evidence type="ECO:0000256" key="6">
    <source>
        <dbReference type="PROSITE-ProRule" id="PRU00239"/>
    </source>
</evidence>
<dbReference type="InterPro" id="IPR036213">
    <property type="entry name" value="Calpain_III_sf"/>
</dbReference>
<feature type="transmembrane region" description="Helical" evidence="8">
    <location>
        <begin position="178"/>
        <end position="198"/>
    </location>
</feature>
<feature type="active site" evidence="5">
    <location>
        <position position="1678"/>
    </location>
</feature>
<dbReference type="SUPFAM" id="SSF54001">
    <property type="entry name" value="Cysteine proteinases"/>
    <property type="match status" value="1"/>
</dbReference>
<feature type="transmembrane region" description="Helical" evidence="8">
    <location>
        <begin position="480"/>
        <end position="502"/>
    </location>
</feature>
<keyword evidence="8" id="KW-1133">Transmembrane helix</keyword>
<evidence type="ECO:0000313" key="10">
    <source>
        <dbReference type="EMBL" id="CAD9670697.1"/>
    </source>
</evidence>
<feature type="transmembrane region" description="Helical" evidence="8">
    <location>
        <begin position="243"/>
        <end position="264"/>
    </location>
</feature>
<dbReference type="Gene3D" id="2.60.120.380">
    <property type="match status" value="1"/>
</dbReference>
<dbReference type="InterPro" id="IPR000169">
    <property type="entry name" value="Pept_cys_AS"/>
</dbReference>
<keyword evidence="2" id="KW-0645">Protease</keyword>
<feature type="transmembrane region" description="Helical" evidence="8">
    <location>
        <begin position="793"/>
        <end position="817"/>
    </location>
</feature>
<feature type="transmembrane region" description="Helical" evidence="8">
    <location>
        <begin position="1188"/>
        <end position="1208"/>
    </location>
</feature>
<dbReference type="Pfam" id="PF00648">
    <property type="entry name" value="Peptidase_C2"/>
    <property type="match status" value="2"/>
</dbReference>
<dbReference type="Gene3D" id="3.90.70.10">
    <property type="entry name" value="Cysteine proteinases"/>
    <property type="match status" value="1"/>
</dbReference>
<dbReference type="SUPFAM" id="SSF49758">
    <property type="entry name" value="Calpain large subunit, middle domain (domain III)"/>
    <property type="match status" value="1"/>
</dbReference>
<feature type="transmembrane region" description="Helical" evidence="8">
    <location>
        <begin position="638"/>
        <end position="658"/>
    </location>
</feature>
<dbReference type="InterPro" id="IPR001300">
    <property type="entry name" value="Peptidase_C2_calpain_cat"/>
</dbReference>
<feature type="active site" evidence="5">
    <location>
        <position position="1884"/>
    </location>
</feature>
<comment type="similarity">
    <text evidence="1">Belongs to the peptidase C2 family.</text>
</comment>
<evidence type="ECO:0000256" key="2">
    <source>
        <dbReference type="ARBA" id="ARBA00022670"/>
    </source>
</evidence>
<feature type="transmembrane region" description="Helical" evidence="8">
    <location>
        <begin position="20"/>
        <end position="38"/>
    </location>
</feature>
<evidence type="ECO:0000313" key="11">
    <source>
        <dbReference type="EMBL" id="CAD9670700.1"/>
    </source>
</evidence>
<dbReference type="InterPro" id="IPR022684">
    <property type="entry name" value="Calpain_cysteine_protease"/>
</dbReference>
<evidence type="ECO:0000256" key="3">
    <source>
        <dbReference type="ARBA" id="ARBA00022801"/>
    </source>
</evidence>
<feature type="transmembrane region" description="Helical" evidence="8">
    <location>
        <begin position="691"/>
        <end position="712"/>
    </location>
</feature>
<feature type="region of interest" description="Disordered" evidence="7">
    <location>
        <begin position="1302"/>
        <end position="1328"/>
    </location>
</feature>
<dbReference type="InterPro" id="IPR038765">
    <property type="entry name" value="Papain-like_cys_pep_sf"/>
</dbReference>
<feature type="domain" description="Calpain catalytic" evidence="9">
    <location>
        <begin position="1599"/>
        <end position="2015"/>
    </location>
</feature>
<sequence>MATDENGVILTSWAMRDWKGFLISTFGFLLCFCFFLVIGKATRFRSWLLPVVLSRTKWLYWVSYQREDLRVFYWTMRFWTYCVYILAIALFTTMALMVYYSSYNSTWGGSWLQKPLSMTFFGLYLVTLLLIALFWRSNQWTMGPLLRVIALVDVPLDLIKIENQVQAPDSFSERFLRFLLFGMFFFCVLLVTLSNIFLTPFGLCAGETYAWVYRKCPNITTVGYALYNQGTQDDTVWHVAGNWVFICWNTLFVIQAVFFADCYIHAGADLLVEVQARVAESLMRYGVVTTQEEMSSSYRNLTRPGLAGVGVETSAAAVAFATSDNAMDQLYECDDDEKEQDGDEEDDNFDQLPPPILKKHLPMASDPNVDSYDAGFASGSRNTSVLTDEFQRKQVQKEIHRASQLLSGAVWKHISDVDDILRVGAGRNSDTSGSKSSDEGRTTSSAGKSSNKTHSVNGFVNISHNYIQELVDSYSKVVRIGFAITYSLSLAMLIGHATIHLVLTDKTIAFFQSVGILMSDVVLWIKFSGTSYSNSKVQAGEGYARVGGVQAWVLSLVLLAARLVLVSVPSNAWFLGQSCMFVMMLIYVSQLILADYAGNMNAGARLERRKWWARLTRRNRHWTCMDIFKFIGYTLGTFCRELAFCLFSIYFGLLIYVLSQPEDDGSLGTRIDSKGLISIRLLDDEISQWKIGLVAMLLVANFVVAYGVYLLWKRTKTRQYMGDIDGSETGEDDDVSSAGDLAEENLIKNLNRKVLNRFQLAMLTFFGVCLVLGLAIFSAYYVSREIFQRSDKFSIIGTVATLLPALFVGIYTHLVWVRDDFVFWKTIPPVPILDEQQVLTGDKGKDRIIRLYTRKLHERRKKIKYRNLQMVLGTLIFISCFVMWGIGLHFEIQAMPFEFCILFPCAVFSLVCGLLGGQLWFNTLQVSNSLVTLFTAHILTIVVAFGVGLEEVLRSRDSEYLDFLDVVGILLLLMPVFNLGLVSLVVYKDDGFNMSYFVGFSALLCVLVSLGLGLWFYFRFDEFVTILYYLIVFFVYTCVGIWLWWNSSRMDGLPLSHAAKITMVIVTLIVLAFIALGIWDALTTNSILVGHFKDPLQGLSYFIIAYVIVLIYGIIQVINKARKLERNATCTSPSSCLLGIPVVAYKVEHRGGELLLLNHPVIWIVCLILSVQLCGYVISITVSPNIGISINCVAMCLLEIFALHMSFVRCIKFRGNLLGLENFSGLDVVFERILQEAVERCLQIAQQAMMATWLAREDDIAKGKEVEGNINITHSTLFGLNGFHGTSRASLTSMTSRQRLKGLSSIRNTDSNTTGAGGISDGNVNGSSHKSLLRMRLSSASKSHMEGNGHNPRNGQATTGPHHSDTDSEMITIGDVDSLKGYYDELWDIDNEFCLHMQDSTKYQALFHVLFWMRTTQLVLEQRVRENRGQRFLKEKNTFAMAVEAPSFDAFVNRTPEPPLSSSEGQVETLRTVSEVEMTTFEKTPSTRNVRSLTQCNSSMLVDGFTLESLYAERNDQRRKLVETVSKRKGHALGGSVFEDDMNVIEGVTRALRRASTATPAHKLGESWVHCSDETAIRRYRAIMNSCELSVEGKKVLLPWVDDQFTPTNGSLFIDWDDDDEYLQDMDEEDIMGALWCRPHQLFPGNIAKTLCRDQMQVVPQNGKYDPTEIMQGGIGDCWLLSAISVVALYPELLNRVLVTKTLNKEGVYHIRLFLDGKWENIFVDDQFPCSLEQSLLFNPQNPATFSLPVCDTPPDVFTGSDVIKNGGNIHLPLPQYCRSRNGNMLWPMLIEKAYAKRFGSYESLNGGHVHSALVDLTGGFSQLFSLHDDVELVVSGALWEQLLEFERRGALLAAGSPAMDESGVHELEDGALSTDQNGIVHGHAYSIVRIEDQVDYNGHHRLLQLRDPWGIARFHGPWSRFDKKRWTRRMQKRLNYRVDMIKAEETGLKQYLDVLGELPDGLDVQDENAVLAAAEEAAEVQRSVSSRDPDNGAFWISLEDFVASFKWLYVCQIFDPATWVQKSVTDEWKGESAGGPPNQPNAKYNPQFRLVLKPTQQKLKLLGNKLQQRKPVRVFISISNLQESQGARFDTNLEESEDPIDDNENAEYDYAARSSGRKYPFMSMLLLEIGGKRLDGELLVKNVVASTGKYKDSRDLSFETKLPRNSDVAYTIFPSLFPKGQEGAFRINVYCETDFELEKITY</sequence>
<feature type="transmembrane region" description="Helical" evidence="8">
    <location>
        <begin position="1057"/>
        <end position="1079"/>
    </location>
</feature>
<feature type="region of interest" description="Disordered" evidence="7">
    <location>
        <begin position="425"/>
        <end position="452"/>
    </location>
</feature>
<feature type="transmembrane region" description="Helical" evidence="8">
    <location>
        <begin position="78"/>
        <end position="100"/>
    </location>
</feature>
<evidence type="ECO:0000256" key="7">
    <source>
        <dbReference type="SAM" id="MobiDB-lite"/>
    </source>
</evidence>
<keyword evidence="4" id="KW-0788">Thiol protease</keyword>
<feature type="transmembrane region" description="Helical" evidence="8">
    <location>
        <begin position="967"/>
        <end position="987"/>
    </location>
</feature>
<evidence type="ECO:0000256" key="4">
    <source>
        <dbReference type="ARBA" id="ARBA00022807"/>
    </source>
</evidence>
<dbReference type="CDD" id="cd00044">
    <property type="entry name" value="CysPc"/>
    <property type="match status" value="1"/>
</dbReference>
<dbReference type="PANTHER" id="PTHR10183:SF379">
    <property type="entry name" value="CALPAIN-5"/>
    <property type="match status" value="1"/>
</dbReference>
<feature type="transmembrane region" description="Helical" evidence="8">
    <location>
        <begin position="760"/>
        <end position="781"/>
    </location>
</feature>
<dbReference type="PROSITE" id="PS50203">
    <property type="entry name" value="CALPAIN_CAT"/>
    <property type="match status" value="1"/>
</dbReference>
<feature type="region of interest" description="Disordered" evidence="7">
    <location>
        <begin position="335"/>
        <end position="362"/>
    </location>
</feature>
<dbReference type="SMART" id="SM00230">
    <property type="entry name" value="CysPc"/>
    <property type="match status" value="1"/>
</dbReference>
<keyword evidence="8" id="KW-0472">Membrane</keyword>
<comment type="caution">
    <text evidence="6">Lacks conserved residue(s) required for the propagation of feature annotation.</text>
</comment>
<evidence type="ECO:0000256" key="5">
    <source>
        <dbReference type="PIRSR" id="PIRSR622684-1"/>
    </source>
</evidence>
<feature type="transmembrane region" description="Helical" evidence="8">
    <location>
        <begin position="929"/>
        <end position="947"/>
    </location>
</feature>
<accession>A0A7S2RGT4</accession>
<keyword evidence="3" id="KW-0378">Hydrolase</keyword>